<dbReference type="EMBL" id="BKCP01010181">
    <property type="protein sequence ID" value="GER52261.1"/>
    <property type="molecule type" value="Genomic_DNA"/>
</dbReference>
<evidence type="ECO:0000313" key="2">
    <source>
        <dbReference type="EMBL" id="GER52261.1"/>
    </source>
</evidence>
<proteinExistence type="predicted"/>
<feature type="region of interest" description="Disordered" evidence="1">
    <location>
        <begin position="368"/>
        <end position="387"/>
    </location>
</feature>
<keyword evidence="3" id="KW-1185">Reference proteome</keyword>
<protein>
    <submittedName>
        <fullName evidence="2">Zinc finger</fullName>
    </submittedName>
</protein>
<evidence type="ECO:0000313" key="3">
    <source>
        <dbReference type="Proteomes" id="UP000325081"/>
    </source>
</evidence>
<dbReference type="AlphaFoldDB" id="A0A5A7R7M1"/>
<reference evidence="3" key="1">
    <citation type="journal article" date="2019" name="Curr. Biol.">
        <title>Genome Sequence of Striga asiatica Provides Insight into the Evolution of Plant Parasitism.</title>
        <authorList>
            <person name="Yoshida S."/>
            <person name="Kim S."/>
            <person name="Wafula E.K."/>
            <person name="Tanskanen J."/>
            <person name="Kim Y.M."/>
            <person name="Honaas L."/>
            <person name="Yang Z."/>
            <person name="Spallek T."/>
            <person name="Conn C.E."/>
            <person name="Ichihashi Y."/>
            <person name="Cheong K."/>
            <person name="Cui S."/>
            <person name="Der J.P."/>
            <person name="Gundlach H."/>
            <person name="Jiao Y."/>
            <person name="Hori C."/>
            <person name="Ishida J.K."/>
            <person name="Kasahara H."/>
            <person name="Kiba T."/>
            <person name="Kim M.S."/>
            <person name="Koo N."/>
            <person name="Laohavisit A."/>
            <person name="Lee Y.H."/>
            <person name="Lumba S."/>
            <person name="McCourt P."/>
            <person name="Mortimer J.C."/>
            <person name="Mutuku J.M."/>
            <person name="Nomura T."/>
            <person name="Sasaki-Sekimoto Y."/>
            <person name="Seto Y."/>
            <person name="Wang Y."/>
            <person name="Wakatake T."/>
            <person name="Sakakibara H."/>
            <person name="Demura T."/>
            <person name="Yamaguchi S."/>
            <person name="Yoneyama K."/>
            <person name="Manabe R.I."/>
            <person name="Nelson D.C."/>
            <person name="Schulman A.H."/>
            <person name="Timko M.P."/>
            <person name="dePamphilis C.W."/>
            <person name="Choi D."/>
            <person name="Shirasu K."/>
        </authorList>
    </citation>
    <scope>NUCLEOTIDE SEQUENCE [LARGE SCALE GENOMIC DNA]</scope>
    <source>
        <strain evidence="3">cv. UVA1</strain>
    </source>
</reference>
<sequence length="444" mass="47284">MDGSAGNGSGGKVGLSSSAWGSILSRSDSTWACMFLKDSLSDISGARIALTHTEDLSAANSFAASAQHPRAPHFGPFVPIAEIHRAAVDRLPPVYGQLAPSFGRLLQLQVASIANPVRLTRHRGKCRLHRLLRAARVAVDEPAVVAVVPLPREPESLPARGADRLVGPRHPLVDAYACRVVRPARNVAHVPVLEGLDRRGGAPVLRVPVAQPPVGPSAPREDLATQRQDGHVVGPARDLLDKLPHEPVLDEDGRLPLRLRVPELAVGVAAHREDVARVCERDRHVGAARDLLDVVVDEARHARREEVRLLAPVPEPVLVPVPPREELPRGGHRAGARRARHLDDGGRRVDLLGVGDALAVPVAEGAEHPVPEREELPGRGGEGRVPGAARHREDLEALEGSGDALWDPVTDVVAMAEEADVVGPVAPRVEVAGRGERAGVELTA</sequence>
<name>A0A5A7R7M1_STRAF</name>
<organism evidence="2 3">
    <name type="scientific">Striga asiatica</name>
    <name type="common">Asiatic witchweed</name>
    <name type="synonym">Buchnera asiatica</name>
    <dbReference type="NCBI Taxonomy" id="4170"/>
    <lineage>
        <taxon>Eukaryota</taxon>
        <taxon>Viridiplantae</taxon>
        <taxon>Streptophyta</taxon>
        <taxon>Embryophyta</taxon>
        <taxon>Tracheophyta</taxon>
        <taxon>Spermatophyta</taxon>
        <taxon>Magnoliopsida</taxon>
        <taxon>eudicotyledons</taxon>
        <taxon>Gunneridae</taxon>
        <taxon>Pentapetalae</taxon>
        <taxon>asterids</taxon>
        <taxon>lamiids</taxon>
        <taxon>Lamiales</taxon>
        <taxon>Orobanchaceae</taxon>
        <taxon>Buchnereae</taxon>
        <taxon>Striga</taxon>
    </lineage>
</organism>
<dbReference type="Proteomes" id="UP000325081">
    <property type="component" value="Unassembled WGS sequence"/>
</dbReference>
<feature type="compositionally biased region" description="Basic and acidic residues" evidence="1">
    <location>
        <begin position="368"/>
        <end position="377"/>
    </location>
</feature>
<evidence type="ECO:0000256" key="1">
    <source>
        <dbReference type="SAM" id="MobiDB-lite"/>
    </source>
</evidence>
<comment type="caution">
    <text evidence="2">The sequence shown here is derived from an EMBL/GenBank/DDBJ whole genome shotgun (WGS) entry which is preliminary data.</text>
</comment>
<gene>
    <name evidence="2" type="ORF">STAS_29700</name>
</gene>
<accession>A0A5A7R7M1</accession>